<dbReference type="PANTHER" id="PTHR36773:SF1">
    <property type="entry name" value="EXPRESSED PROTEIN"/>
    <property type="match status" value="1"/>
</dbReference>
<dbReference type="EMBL" id="KZ305037">
    <property type="protein sequence ID" value="PIA43251.1"/>
    <property type="molecule type" value="Genomic_DNA"/>
</dbReference>
<accession>A0A2G5DIB3</accession>
<protein>
    <submittedName>
        <fullName evidence="1">Uncharacterized protein</fullName>
    </submittedName>
</protein>
<gene>
    <name evidence="1" type="ORF">AQUCO_02000588v1</name>
</gene>
<dbReference type="FunCoup" id="A0A2G5DIB3">
    <property type="interactions" value="877"/>
</dbReference>
<dbReference type="GO" id="GO:0009536">
    <property type="term" value="C:plastid"/>
    <property type="evidence" value="ECO:0007669"/>
    <property type="project" value="TreeGrafter"/>
</dbReference>
<evidence type="ECO:0000313" key="1">
    <source>
        <dbReference type="EMBL" id="PIA43251.1"/>
    </source>
</evidence>
<keyword evidence="2" id="KW-1185">Reference proteome</keyword>
<dbReference type="Proteomes" id="UP000230069">
    <property type="component" value="Unassembled WGS sequence"/>
</dbReference>
<dbReference type="STRING" id="218851.A0A2G5DIB3"/>
<dbReference type="OrthoDB" id="1928518at2759"/>
<name>A0A2G5DIB3_AQUCA</name>
<dbReference type="AlphaFoldDB" id="A0A2G5DIB3"/>
<reference evidence="1 2" key="1">
    <citation type="submission" date="2017-09" db="EMBL/GenBank/DDBJ databases">
        <title>WGS assembly of Aquilegia coerulea Goldsmith.</title>
        <authorList>
            <person name="Hodges S."/>
            <person name="Kramer E."/>
            <person name="Nordborg M."/>
            <person name="Tomkins J."/>
            <person name="Borevitz J."/>
            <person name="Derieg N."/>
            <person name="Yan J."/>
            <person name="Mihaltcheva S."/>
            <person name="Hayes R.D."/>
            <person name="Rokhsar D."/>
        </authorList>
    </citation>
    <scope>NUCLEOTIDE SEQUENCE [LARGE SCALE GENOMIC DNA]</scope>
    <source>
        <strain evidence="2">cv. Goldsmith</strain>
    </source>
</reference>
<dbReference type="InParanoid" id="A0A2G5DIB3"/>
<organism evidence="1 2">
    <name type="scientific">Aquilegia coerulea</name>
    <name type="common">Rocky mountain columbine</name>
    <dbReference type="NCBI Taxonomy" id="218851"/>
    <lineage>
        <taxon>Eukaryota</taxon>
        <taxon>Viridiplantae</taxon>
        <taxon>Streptophyta</taxon>
        <taxon>Embryophyta</taxon>
        <taxon>Tracheophyta</taxon>
        <taxon>Spermatophyta</taxon>
        <taxon>Magnoliopsida</taxon>
        <taxon>Ranunculales</taxon>
        <taxon>Ranunculaceae</taxon>
        <taxon>Thalictroideae</taxon>
        <taxon>Aquilegia</taxon>
    </lineage>
</organism>
<proteinExistence type="predicted"/>
<sequence length="203" mass="22491">MSSNWNQQQQEEEDTEYSATATLIAFDPPLPLLRRPISAGLSDNPSLLGPFVLAFKDDLTWKSAFRACQSKLIYQCQEGARIGCSISASNKCNPPWWRTLFGGATIDFSERERCEEREMSACFAASVQSCLKFANDRCSVPFRDARISLIDQMEVAARSDISQSNDSRQLLSVCSLEVTNYRGTSLLDSETTAEVSSSISSSK</sequence>
<dbReference type="PANTHER" id="PTHR36773">
    <property type="entry name" value="EXPRESSED PROTEIN"/>
    <property type="match status" value="1"/>
</dbReference>
<evidence type="ECO:0000313" key="2">
    <source>
        <dbReference type="Proteomes" id="UP000230069"/>
    </source>
</evidence>